<organism evidence="2 3">
    <name type="scientific">Herpetosiphon geysericola</name>
    <dbReference type="NCBI Taxonomy" id="70996"/>
    <lineage>
        <taxon>Bacteria</taxon>
        <taxon>Bacillati</taxon>
        <taxon>Chloroflexota</taxon>
        <taxon>Chloroflexia</taxon>
        <taxon>Herpetosiphonales</taxon>
        <taxon>Herpetosiphonaceae</taxon>
        <taxon>Herpetosiphon</taxon>
    </lineage>
</organism>
<dbReference type="AlphaFoldDB" id="A0A0P6XV87"/>
<evidence type="ECO:0000313" key="2">
    <source>
        <dbReference type="EMBL" id="KPL83030.1"/>
    </source>
</evidence>
<gene>
    <name evidence="2" type="ORF">SE18_19500</name>
</gene>
<keyword evidence="1" id="KW-0812">Transmembrane</keyword>
<feature type="transmembrane region" description="Helical" evidence="1">
    <location>
        <begin position="65"/>
        <end position="88"/>
    </location>
</feature>
<proteinExistence type="predicted"/>
<reference evidence="2 3" key="1">
    <citation type="submission" date="2015-07" db="EMBL/GenBank/DDBJ databases">
        <title>Whole genome sequence of Herpetosiphon geysericola DSM 7119.</title>
        <authorList>
            <person name="Hemp J."/>
            <person name="Ward L.M."/>
            <person name="Pace L.A."/>
            <person name="Fischer W.W."/>
        </authorList>
    </citation>
    <scope>NUCLEOTIDE SEQUENCE [LARGE SCALE GENOMIC DNA]</scope>
    <source>
        <strain evidence="2 3">DSM 7119</strain>
    </source>
</reference>
<accession>A0A0P6XV87</accession>
<keyword evidence="1" id="KW-0472">Membrane</keyword>
<feature type="transmembrane region" description="Helical" evidence="1">
    <location>
        <begin position="158"/>
        <end position="179"/>
    </location>
</feature>
<dbReference type="RefSeq" id="WP_054536139.1">
    <property type="nucleotide sequence ID" value="NZ_LGKP01000030.1"/>
</dbReference>
<feature type="transmembrane region" description="Helical" evidence="1">
    <location>
        <begin position="199"/>
        <end position="218"/>
    </location>
</feature>
<keyword evidence="3" id="KW-1185">Reference proteome</keyword>
<evidence type="ECO:0000256" key="1">
    <source>
        <dbReference type="SAM" id="Phobius"/>
    </source>
</evidence>
<sequence length="228" mass="25594">MDATATPQVSVNTSSVVRPTPVVAQTAPIAVTVPPEPLIKPTARRSHTFFRLSQLGDYVQEWGGILFFAVLGIALWRADAHFTLWFFGGWMPSIMEQLSYAQWLIPTLLTLGQLYFFVGPAKLKMLHAVRKVAADNPEHETNYRKYLKLRKRFMRHTIGFLAVSIINIGTSAQGMYEWAAGRTINLFGGFTLPQPGTPLRMLCFVLGIILAFGAEKAFKAAWDEYKDR</sequence>
<comment type="caution">
    <text evidence="2">The sequence shown here is derived from an EMBL/GenBank/DDBJ whole genome shotgun (WGS) entry which is preliminary data.</text>
</comment>
<dbReference type="Proteomes" id="UP000050277">
    <property type="component" value="Unassembled WGS sequence"/>
</dbReference>
<feature type="transmembrane region" description="Helical" evidence="1">
    <location>
        <begin position="100"/>
        <end position="118"/>
    </location>
</feature>
<evidence type="ECO:0000313" key="3">
    <source>
        <dbReference type="Proteomes" id="UP000050277"/>
    </source>
</evidence>
<protein>
    <submittedName>
        <fullName evidence="2">Uncharacterized protein</fullName>
    </submittedName>
</protein>
<name>A0A0P6XV87_9CHLR</name>
<keyword evidence="1" id="KW-1133">Transmembrane helix</keyword>
<dbReference type="STRING" id="70996.SE18_19500"/>
<dbReference type="EMBL" id="LGKP01000030">
    <property type="protein sequence ID" value="KPL83030.1"/>
    <property type="molecule type" value="Genomic_DNA"/>
</dbReference>